<organism evidence="2 3">
    <name type="scientific">Eumeta variegata</name>
    <name type="common">Bagworm moth</name>
    <name type="synonym">Eumeta japonica</name>
    <dbReference type="NCBI Taxonomy" id="151549"/>
    <lineage>
        <taxon>Eukaryota</taxon>
        <taxon>Metazoa</taxon>
        <taxon>Ecdysozoa</taxon>
        <taxon>Arthropoda</taxon>
        <taxon>Hexapoda</taxon>
        <taxon>Insecta</taxon>
        <taxon>Pterygota</taxon>
        <taxon>Neoptera</taxon>
        <taxon>Endopterygota</taxon>
        <taxon>Lepidoptera</taxon>
        <taxon>Glossata</taxon>
        <taxon>Ditrysia</taxon>
        <taxon>Tineoidea</taxon>
        <taxon>Psychidae</taxon>
        <taxon>Oiketicinae</taxon>
        <taxon>Eumeta</taxon>
    </lineage>
</organism>
<feature type="region of interest" description="Disordered" evidence="1">
    <location>
        <begin position="83"/>
        <end position="105"/>
    </location>
</feature>
<keyword evidence="3" id="KW-1185">Reference proteome</keyword>
<accession>A0A4C1XAM8</accession>
<evidence type="ECO:0000313" key="3">
    <source>
        <dbReference type="Proteomes" id="UP000299102"/>
    </source>
</evidence>
<reference evidence="2 3" key="1">
    <citation type="journal article" date="2019" name="Commun. Biol.">
        <title>The bagworm genome reveals a unique fibroin gene that provides high tensile strength.</title>
        <authorList>
            <person name="Kono N."/>
            <person name="Nakamura H."/>
            <person name="Ohtoshi R."/>
            <person name="Tomita M."/>
            <person name="Numata K."/>
            <person name="Arakawa K."/>
        </authorList>
    </citation>
    <scope>NUCLEOTIDE SEQUENCE [LARGE SCALE GENOMIC DNA]</scope>
</reference>
<feature type="region of interest" description="Disordered" evidence="1">
    <location>
        <begin position="1"/>
        <end position="60"/>
    </location>
</feature>
<dbReference type="EMBL" id="BGZK01000776">
    <property type="protein sequence ID" value="GBP59992.1"/>
    <property type="molecule type" value="Genomic_DNA"/>
</dbReference>
<dbReference type="Proteomes" id="UP000299102">
    <property type="component" value="Unassembled WGS sequence"/>
</dbReference>
<evidence type="ECO:0000313" key="2">
    <source>
        <dbReference type="EMBL" id="GBP59992.1"/>
    </source>
</evidence>
<name>A0A4C1XAM8_EUMVA</name>
<evidence type="ECO:0000256" key="1">
    <source>
        <dbReference type="SAM" id="MobiDB-lite"/>
    </source>
</evidence>
<feature type="compositionally biased region" description="Basic residues" evidence="1">
    <location>
        <begin position="1"/>
        <end position="19"/>
    </location>
</feature>
<gene>
    <name evidence="2" type="ORF">EVAR_41274_1</name>
</gene>
<protein>
    <submittedName>
        <fullName evidence="2">Uncharacterized protein</fullName>
    </submittedName>
</protein>
<dbReference type="AlphaFoldDB" id="A0A4C1XAM8"/>
<proteinExistence type="predicted"/>
<sequence length="105" mass="11258">MTRASGGRRRRHGLRTRRQQRQERASGAASLTAGFAVESGNNGCAGAMRHSRKRRHGSRFRQQWAVVMGALAIGGSAEEDATGLGGVGCGGNNELVGNQRRQRAR</sequence>
<comment type="caution">
    <text evidence="2">The sequence shown here is derived from an EMBL/GenBank/DDBJ whole genome shotgun (WGS) entry which is preliminary data.</text>
</comment>
<feature type="compositionally biased region" description="Basic residues" evidence="1">
    <location>
        <begin position="49"/>
        <end position="59"/>
    </location>
</feature>